<dbReference type="InterPro" id="IPR012677">
    <property type="entry name" value="Nucleotide-bd_a/b_plait_sf"/>
</dbReference>
<organism evidence="5 6">
    <name type="scientific">Bombyx mori</name>
    <name type="common">Silk moth</name>
    <dbReference type="NCBI Taxonomy" id="7091"/>
    <lineage>
        <taxon>Eukaryota</taxon>
        <taxon>Metazoa</taxon>
        <taxon>Ecdysozoa</taxon>
        <taxon>Arthropoda</taxon>
        <taxon>Hexapoda</taxon>
        <taxon>Insecta</taxon>
        <taxon>Pterygota</taxon>
        <taxon>Neoptera</taxon>
        <taxon>Endopterygota</taxon>
        <taxon>Lepidoptera</taxon>
        <taxon>Glossata</taxon>
        <taxon>Ditrysia</taxon>
        <taxon>Bombycoidea</taxon>
        <taxon>Bombycidae</taxon>
        <taxon>Bombycinae</taxon>
        <taxon>Bombyx</taxon>
    </lineage>
</organism>
<dbReference type="CDD" id="cd00590">
    <property type="entry name" value="RRM_SF"/>
    <property type="match status" value="1"/>
</dbReference>
<keyword evidence="6" id="KW-1185">Reference proteome</keyword>
<evidence type="ECO:0000259" key="4">
    <source>
        <dbReference type="PROSITE" id="PS50102"/>
    </source>
</evidence>
<dbReference type="InterPro" id="IPR050374">
    <property type="entry name" value="RRT5_SRSF_SR"/>
</dbReference>
<accession>A0A8R2C6M5</accession>
<dbReference type="InterPro" id="IPR035979">
    <property type="entry name" value="RBD_domain_sf"/>
</dbReference>
<dbReference type="SMART" id="SM00360">
    <property type="entry name" value="RRM"/>
    <property type="match status" value="3"/>
</dbReference>
<dbReference type="PANTHER" id="PTHR23003:SF3">
    <property type="entry name" value="FI21236P1-RELATED"/>
    <property type="match status" value="1"/>
</dbReference>
<sequence length="641" mass="72108">MEINIENIKNESSKLSSNLENVHNRVTPNIIIEDKLQIDTTLVSEKIKNDLYLNLEEMDTETLKETTLKTQDDQKEKFKNEHTESSIHKEINETVQSGNRDYTNRPLKRYRNRVSRRWKRLRKDIPGAKNTADFKRAKENTFYDSSSDESSEEYSLTVSKIPSTWTYLEIKNYIQKECGPVEDLTLLKDQGGHGSIRLTYQDEKDCKYAMEILQNKIIEGNKLEVVMEVSSISDPTSETENRMSWINSLDLWENDEEGLYGLKPEFLKFLGITPPIDKWVHVTNFRCDKTELRDVMELAGQVLICSVVTIANRYAKVMYSHPLEAVQAVSMLNGQMLYGNPLNVKIERNPTDTVTLPKGLAAVGLGLGKRGVPLRNIVQHYERFINNKSSMINPSILSGPDLILAENSNDVGVISTNNNDSNRTLNHTACGQNTMASFPRFTVPNPLNQTGQSRATVAQNIRPHQPIIPKPPQIPSNMGQEMKLNSGPQMNTGFVNGPISAQNHIRPMVWPQFGDSPSTSGTLPPRQQMMPRPHIAPGALRGPGQMIRPMLAPTDPRPRPVMPQMPPRPISATVQLNNLPSSITMPMLCEKLSQSGEILSLQFTAPGCAVVRFANPPQAERCFHQLNRTQVSGHVLDVRIV</sequence>
<dbReference type="Proteomes" id="UP000005204">
    <property type="component" value="Unassembled WGS sequence"/>
</dbReference>
<evidence type="ECO:0000313" key="6">
    <source>
        <dbReference type="Proteomes" id="UP000005204"/>
    </source>
</evidence>
<dbReference type="SUPFAM" id="SSF54928">
    <property type="entry name" value="RNA-binding domain, RBD"/>
    <property type="match status" value="2"/>
</dbReference>
<feature type="compositionally biased region" description="Basic and acidic residues" evidence="3">
    <location>
        <begin position="71"/>
        <end position="92"/>
    </location>
</feature>
<dbReference type="Gene3D" id="3.30.70.330">
    <property type="match status" value="3"/>
</dbReference>
<dbReference type="PROSITE" id="PS50102">
    <property type="entry name" value="RRM"/>
    <property type="match status" value="2"/>
</dbReference>
<reference evidence="5" key="2">
    <citation type="submission" date="2022-06" db="UniProtKB">
        <authorList>
            <consortium name="EnsemblMetazoa"/>
        </authorList>
    </citation>
    <scope>IDENTIFICATION</scope>
    <source>
        <strain evidence="5">p50T (Dazao)</strain>
    </source>
</reference>
<reference evidence="6" key="1">
    <citation type="journal article" date="2008" name="Insect Biochem. Mol. Biol.">
        <title>The genome of a lepidopteran model insect, the silkworm Bombyx mori.</title>
        <authorList>
            <consortium name="International Silkworm Genome Consortium"/>
        </authorList>
    </citation>
    <scope>NUCLEOTIDE SEQUENCE [LARGE SCALE GENOMIC DNA]</scope>
    <source>
        <strain evidence="6">p50T</strain>
    </source>
</reference>
<name>A0A8R2C6M5_BOMMO</name>
<dbReference type="GO" id="GO:0005634">
    <property type="term" value="C:nucleus"/>
    <property type="evidence" value="ECO:0007669"/>
    <property type="project" value="TreeGrafter"/>
</dbReference>
<dbReference type="AlphaFoldDB" id="A0A8R2C6M5"/>
<keyword evidence="1 2" id="KW-0694">RNA-binding</keyword>
<dbReference type="PANTHER" id="PTHR23003">
    <property type="entry name" value="RNA RECOGNITION MOTIF RRM DOMAIN CONTAINING PROTEIN"/>
    <property type="match status" value="1"/>
</dbReference>
<feature type="domain" description="RRM" evidence="4">
    <location>
        <begin position="572"/>
        <end position="641"/>
    </location>
</feature>
<dbReference type="GO" id="GO:0005737">
    <property type="term" value="C:cytoplasm"/>
    <property type="evidence" value="ECO:0007669"/>
    <property type="project" value="TreeGrafter"/>
</dbReference>
<dbReference type="GO" id="GO:0003729">
    <property type="term" value="F:mRNA binding"/>
    <property type="evidence" value="ECO:0007669"/>
    <property type="project" value="TreeGrafter"/>
</dbReference>
<dbReference type="GO" id="GO:1990904">
    <property type="term" value="C:ribonucleoprotein complex"/>
    <property type="evidence" value="ECO:0007669"/>
    <property type="project" value="TreeGrafter"/>
</dbReference>
<evidence type="ECO:0000256" key="2">
    <source>
        <dbReference type="PROSITE-ProRule" id="PRU00176"/>
    </source>
</evidence>
<evidence type="ECO:0000256" key="3">
    <source>
        <dbReference type="SAM" id="MobiDB-lite"/>
    </source>
</evidence>
<protein>
    <recommendedName>
        <fullName evidence="4">RRM domain-containing protein</fullName>
    </recommendedName>
</protein>
<dbReference type="Pfam" id="PF00076">
    <property type="entry name" value="RRM_1"/>
    <property type="match status" value="2"/>
</dbReference>
<dbReference type="InterPro" id="IPR000504">
    <property type="entry name" value="RRM_dom"/>
</dbReference>
<proteinExistence type="predicted"/>
<feature type="domain" description="RRM" evidence="4">
    <location>
        <begin position="154"/>
        <end position="230"/>
    </location>
</feature>
<evidence type="ECO:0000256" key="1">
    <source>
        <dbReference type="ARBA" id="ARBA00022884"/>
    </source>
</evidence>
<evidence type="ECO:0000313" key="5">
    <source>
        <dbReference type="EnsemblMetazoa" id="XP_012546933.2"/>
    </source>
</evidence>
<feature type="region of interest" description="Disordered" evidence="3">
    <location>
        <begin position="71"/>
        <end position="104"/>
    </location>
</feature>
<dbReference type="EnsemblMetazoa" id="XM_012691479.3">
    <property type="protein sequence ID" value="XP_012546933.2"/>
    <property type="gene ID" value="LOC101744180"/>
</dbReference>